<accession>A0AAP6XZZ8</accession>
<name>A0AAP6XZZ8_9GAMM</name>
<reference evidence="2 3" key="1">
    <citation type="submission" date="2020-04" db="EMBL/GenBank/DDBJ databases">
        <title>Genome sequencing and assembly of Pseudoalteromonas arctica.</title>
        <authorList>
            <person name="Cook G.M."/>
        </authorList>
    </citation>
    <scope>NUCLEOTIDE SEQUENCE [LARGE SCALE GENOMIC DNA]</scope>
    <source>
        <strain evidence="2 3">NEC-BIFX-2020_001</strain>
    </source>
</reference>
<dbReference type="AlphaFoldDB" id="A0AAP6XZZ8"/>
<comment type="caution">
    <text evidence="2">The sequence shown here is derived from an EMBL/GenBank/DDBJ whole genome shotgun (WGS) entry which is preliminary data.</text>
</comment>
<evidence type="ECO:0000313" key="2">
    <source>
        <dbReference type="EMBL" id="NMP01472.1"/>
    </source>
</evidence>
<protein>
    <submittedName>
        <fullName evidence="2">Hydantoinase B/oxoprolinase family protein</fullName>
    </submittedName>
</protein>
<dbReference type="PANTHER" id="PTHR11365:SF23">
    <property type="entry name" value="HYPOTHETICAL 5-OXOPROLINASE (EUROFUNG)-RELATED"/>
    <property type="match status" value="1"/>
</dbReference>
<evidence type="ECO:0000313" key="3">
    <source>
        <dbReference type="Proteomes" id="UP000549590"/>
    </source>
</evidence>
<dbReference type="Proteomes" id="UP000549590">
    <property type="component" value="Unassembled WGS sequence"/>
</dbReference>
<sequence>MNKKVDIFTIEIIKNALVAIGEEMFLALKRSSKSPIIYESLDYGIGVTDAKGRLISQGNGIPGFIGTLDAGVKNIIAKFDNDNIYPDDVFILNDPYAGGGTHLSDVCMIRPIFFENELVAWTANKAHWTEIGGKDPGSYSADATEIYQEGLQFPGIKVFEKGIPNQALLDLIEVNVRLPEMTLGDLQACAASLKVGEQRFLSVMGKYSKYVTLTAIDKLLEHGDLMVLEKFKTLPKGTFEAQDVIDEDGMGNGPFLVKVEVTITDESFILDFTGSSDQAPGPINCTMGVLISAAREVFMGIVQPDAPATDGCFRRLEVICPEGTLLTAKRPAPVSSYFEAMVCASDVIRKALADVLPGVVTAGQFGSVCTMNLSGKMPDTGEPYLLVEPLVGGWGAAVGKDGESGQFCVGNGETSNIPIEITEARYGVLVEQYTFNSETAGAGEFRGGNGVVLDYRILSDGTDISSFFGRGITAPWGIDEGKEGSCNYVQVFDSEGNEKARFSRTSRYPLNKGDLIRLVTGNGGGWGNPVKRPKEKVLADIKNGYITHEQAQVLYQHGVS</sequence>
<dbReference type="Pfam" id="PF02538">
    <property type="entry name" value="Hydantoinase_B"/>
    <property type="match status" value="1"/>
</dbReference>
<dbReference type="GO" id="GO:0017168">
    <property type="term" value="F:5-oxoprolinase (ATP-hydrolyzing) activity"/>
    <property type="evidence" value="ECO:0007669"/>
    <property type="project" value="TreeGrafter"/>
</dbReference>
<dbReference type="GO" id="GO:0006749">
    <property type="term" value="P:glutathione metabolic process"/>
    <property type="evidence" value="ECO:0007669"/>
    <property type="project" value="TreeGrafter"/>
</dbReference>
<gene>
    <name evidence="2" type="ORF">HHE94_01865</name>
</gene>
<evidence type="ECO:0000259" key="1">
    <source>
        <dbReference type="Pfam" id="PF02538"/>
    </source>
</evidence>
<dbReference type="RefSeq" id="WP_169043623.1">
    <property type="nucleotide sequence ID" value="NZ_JABBYB010000001.1"/>
</dbReference>
<proteinExistence type="predicted"/>
<dbReference type="EMBL" id="JABBYB010000001">
    <property type="protein sequence ID" value="NMP01472.1"/>
    <property type="molecule type" value="Genomic_DNA"/>
</dbReference>
<feature type="domain" description="Hydantoinase B/oxoprolinase" evidence="1">
    <location>
        <begin position="6"/>
        <end position="529"/>
    </location>
</feature>
<dbReference type="InterPro" id="IPR003692">
    <property type="entry name" value="Hydantoinase_B"/>
</dbReference>
<dbReference type="GO" id="GO:0005829">
    <property type="term" value="C:cytosol"/>
    <property type="evidence" value="ECO:0007669"/>
    <property type="project" value="TreeGrafter"/>
</dbReference>
<organism evidence="2 3">
    <name type="scientific">Pseudoalteromonas arctica</name>
    <dbReference type="NCBI Taxonomy" id="394751"/>
    <lineage>
        <taxon>Bacteria</taxon>
        <taxon>Pseudomonadati</taxon>
        <taxon>Pseudomonadota</taxon>
        <taxon>Gammaproteobacteria</taxon>
        <taxon>Alteromonadales</taxon>
        <taxon>Pseudoalteromonadaceae</taxon>
        <taxon>Pseudoalteromonas</taxon>
    </lineage>
</organism>
<dbReference type="PANTHER" id="PTHR11365">
    <property type="entry name" value="5-OXOPROLINASE RELATED"/>
    <property type="match status" value="1"/>
</dbReference>
<dbReference type="InterPro" id="IPR045079">
    <property type="entry name" value="Oxoprolinase-like"/>
</dbReference>